<evidence type="ECO:0000256" key="2">
    <source>
        <dbReference type="PROSITE-ProRule" id="PRU00335"/>
    </source>
</evidence>
<dbReference type="InterPro" id="IPR001647">
    <property type="entry name" value="HTH_TetR"/>
</dbReference>
<keyword evidence="1 2" id="KW-0238">DNA-binding</keyword>
<reference evidence="4 6" key="1">
    <citation type="submission" date="2016-02" db="EMBL/GenBank/DDBJ databases">
        <authorList>
            <person name="Wen L."/>
            <person name="He K."/>
            <person name="Yang H."/>
        </authorList>
    </citation>
    <scope>NUCLEOTIDE SEQUENCE [LARGE SCALE GENOMIC DNA]</scope>
    <source>
        <strain evidence="4">Trichococcus_R210</strain>
    </source>
</reference>
<feature type="domain" description="HTH tetR-type" evidence="3">
    <location>
        <begin position="9"/>
        <end position="69"/>
    </location>
</feature>
<dbReference type="InterPro" id="IPR050624">
    <property type="entry name" value="HTH-type_Tx_Regulator"/>
</dbReference>
<proteinExistence type="predicted"/>
<name>A0A143Z821_9LACT</name>
<evidence type="ECO:0000259" key="3">
    <source>
        <dbReference type="PROSITE" id="PS50977"/>
    </source>
</evidence>
<sequence length="184" mass="22020">MEKTDRRTIKTCRALTDAMWDLLNEKKFDNISVRDITEAADINRSTFYLHYEDKYDLMDQMIKDLLAKFNDPKPAGTTPFQEMTINHYQNSVTNIDQNYRRFKILFCHPDIFDFQAWLADAYFSKSRLPHDFPDDKRIDYEFEVNYFTAAIAGTMRWWVLNDRPIPADRMAEKLYGIHQQLFFS</sequence>
<dbReference type="Gene3D" id="1.10.357.10">
    <property type="entry name" value="Tetracycline Repressor, domain 2"/>
    <property type="match status" value="1"/>
</dbReference>
<evidence type="ECO:0000313" key="6">
    <source>
        <dbReference type="Proteomes" id="UP000076878"/>
    </source>
</evidence>
<dbReference type="Proteomes" id="UP000199280">
    <property type="component" value="Unassembled WGS sequence"/>
</dbReference>
<dbReference type="InterPro" id="IPR009057">
    <property type="entry name" value="Homeodomain-like_sf"/>
</dbReference>
<dbReference type="Pfam" id="PF00440">
    <property type="entry name" value="TetR_N"/>
    <property type="match status" value="1"/>
</dbReference>
<dbReference type="Proteomes" id="UP000076878">
    <property type="component" value="Unassembled WGS sequence"/>
</dbReference>
<accession>A0A143Z821</accession>
<dbReference type="PROSITE" id="PS50977">
    <property type="entry name" value="HTH_TETR_2"/>
    <property type="match status" value="1"/>
</dbReference>
<dbReference type="PANTHER" id="PTHR43479:SF7">
    <property type="entry name" value="TETR-FAMILY TRANSCRIPTIONAL REGULATOR"/>
    <property type="match status" value="1"/>
</dbReference>
<evidence type="ECO:0000313" key="7">
    <source>
        <dbReference type="Proteomes" id="UP000199280"/>
    </source>
</evidence>
<dbReference type="OrthoDB" id="9810250at2"/>
<dbReference type="EMBL" id="FNYT01000033">
    <property type="protein sequence ID" value="SEJ87188.1"/>
    <property type="molecule type" value="Genomic_DNA"/>
</dbReference>
<evidence type="ECO:0000313" key="5">
    <source>
        <dbReference type="EMBL" id="SEJ87188.1"/>
    </source>
</evidence>
<dbReference type="AlphaFoldDB" id="A0A143Z821"/>
<dbReference type="STRING" id="640938.TR210_2816"/>
<gene>
    <name evidence="5" type="ORF">SAMN05216375_13320</name>
    <name evidence="4" type="ORF">TR210_2816</name>
</gene>
<feature type="DNA-binding region" description="H-T-H motif" evidence="2">
    <location>
        <begin position="32"/>
        <end position="51"/>
    </location>
</feature>
<dbReference type="SUPFAM" id="SSF46689">
    <property type="entry name" value="Homeodomain-like"/>
    <property type="match status" value="1"/>
</dbReference>
<dbReference type="RefSeq" id="WP_068624784.1">
    <property type="nucleotide sequence ID" value="NZ_FJNB01000030.1"/>
</dbReference>
<reference evidence="5 7" key="2">
    <citation type="submission" date="2016-10" db="EMBL/GenBank/DDBJ databases">
        <authorList>
            <person name="Varghese N."/>
            <person name="Submissions S."/>
        </authorList>
    </citation>
    <scope>NUCLEOTIDE SEQUENCE [LARGE SCALE GENOMIC DNA]</scope>
    <source>
        <strain evidence="5 7">DSM 22150</strain>
    </source>
</reference>
<evidence type="ECO:0000256" key="1">
    <source>
        <dbReference type="ARBA" id="ARBA00023125"/>
    </source>
</evidence>
<organism evidence="4 6">
    <name type="scientific">Trichococcus ilyis</name>
    <dbReference type="NCBI Taxonomy" id="640938"/>
    <lineage>
        <taxon>Bacteria</taxon>
        <taxon>Bacillati</taxon>
        <taxon>Bacillota</taxon>
        <taxon>Bacilli</taxon>
        <taxon>Lactobacillales</taxon>
        <taxon>Carnobacteriaceae</taxon>
        <taxon>Trichococcus</taxon>
    </lineage>
</organism>
<dbReference type="GO" id="GO:0003677">
    <property type="term" value="F:DNA binding"/>
    <property type="evidence" value="ECO:0007669"/>
    <property type="project" value="UniProtKB-UniRule"/>
</dbReference>
<protein>
    <submittedName>
        <fullName evidence="5">Transcriptional regulator, TetR family</fullName>
    </submittedName>
</protein>
<dbReference type="PANTHER" id="PTHR43479">
    <property type="entry name" value="ACREF/ENVCD OPERON REPRESSOR-RELATED"/>
    <property type="match status" value="1"/>
</dbReference>
<evidence type="ECO:0000313" key="4">
    <source>
        <dbReference type="EMBL" id="CZR09863.1"/>
    </source>
</evidence>
<keyword evidence="7" id="KW-1185">Reference proteome</keyword>
<dbReference type="EMBL" id="FJNB01000030">
    <property type="protein sequence ID" value="CZR09863.1"/>
    <property type="molecule type" value="Genomic_DNA"/>
</dbReference>